<evidence type="ECO:0000256" key="6">
    <source>
        <dbReference type="PROSITE-ProRule" id="PRU10141"/>
    </source>
</evidence>
<feature type="chain" id="PRO_5007561892" description="Protein kinase domain-containing protein" evidence="9">
    <location>
        <begin position="23"/>
        <end position="1043"/>
    </location>
</feature>
<feature type="compositionally biased region" description="Gly residues" evidence="8">
    <location>
        <begin position="405"/>
        <end position="415"/>
    </location>
</feature>
<dbReference type="InterPro" id="IPR011009">
    <property type="entry name" value="Kinase-like_dom_sf"/>
</dbReference>
<feature type="region of interest" description="Disordered" evidence="8">
    <location>
        <begin position="508"/>
        <end position="590"/>
    </location>
</feature>
<feature type="compositionally biased region" description="Low complexity" evidence="8">
    <location>
        <begin position="575"/>
        <end position="590"/>
    </location>
</feature>
<dbReference type="PROSITE" id="PS00108">
    <property type="entry name" value="PROTEIN_KINASE_ST"/>
    <property type="match status" value="1"/>
</dbReference>
<comment type="caution">
    <text evidence="11">The sequence shown here is derived from an EMBL/GenBank/DDBJ whole genome shotgun (WGS) entry which is preliminary data.</text>
</comment>
<dbReference type="Gene3D" id="3.30.200.20">
    <property type="entry name" value="Phosphorylase Kinase, domain 1"/>
    <property type="match status" value="1"/>
</dbReference>
<feature type="region of interest" description="Disordered" evidence="8">
    <location>
        <begin position="311"/>
        <end position="336"/>
    </location>
</feature>
<dbReference type="PROSITE" id="PS50011">
    <property type="entry name" value="PROTEIN_KINASE_DOM"/>
    <property type="match status" value="1"/>
</dbReference>
<dbReference type="InterPro" id="IPR051681">
    <property type="entry name" value="Ser/Thr_Kinases-Pseudokinases"/>
</dbReference>
<keyword evidence="1" id="KW-0723">Serine/threonine-protein kinase</keyword>
<dbReference type="SMART" id="SM00220">
    <property type="entry name" value="S_TKc"/>
    <property type="match status" value="1"/>
</dbReference>
<evidence type="ECO:0000256" key="8">
    <source>
        <dbReference type="SAM" id="MobiDB-lite"/>
    </source>
</evidence>
<dbReference type="GO" id="GO:0005524">
    <property type="term" value="F:ATP binding"/>
    <property type="evidence" value="ECO:0007669"/>
    <property type="project" value="UniProtKB-UniRule"/>
</dbReference>
<dbReference type="OrthoDB" id="541276at2759"/>
<evidence type="ECO:0000259" key="10">
    <source>
        <dbReference type="PROSITE" id="PS50011"/>
    </source>
</evidence>
<evidence type="ECO:0000256" key="9">
    <source>
        <dbReference type="SAM" id="SignalP"/>
    </source>
</evidence>
<keyword evidence="4" id="KW-0418">Kinase</keyword>
<dbReference type="PROSITE" id="PS00107">
    <property type="entry name" value="PROTEIN_KINASE_ATP"/>
    <property type="match status" value="1"/>
</dbReference>
<dbReference type="SUPFAM" id="SSF56112">
    <property type="entry name" value="Protein kinase-like (PK-like)"/>
    <property type="match status" value="1"/>
</dbReference>
<keyword evidence="7" id="KW-0175">Coiled coil</keyword>
<dbReference type="GO" id="GO:0004674">
    <property type="term" value="F:protein serine/threonine kinase activity"/>
    <property type="evidence" value="ECO:0007669"/>
    <property type="project" value="UniProtKB-KW"/>
</dbReference>
<keyword evidence="5 6" id="KW-0067">ATP-binding</keyword>
<dbReference type="PANTHER" id="PTHR44329">
    <property type="entry name" value="SERINE/THREONINE-PROTEIN KINASE TNNI3K-RELATED"/>
    <property type="match status" value="1"/>
</dbReference>
<evidence type="ECO:0000313" key="12">
    <source>
        <dbReference type="Proteomes" id="UP000075714"/>
    </source>
</evidence>
<dbReference type="InterPro" id="IPR017441">
    <property type="entry name" value="Protein_kinase_ATP_BS"/>
</dbReference>
<evidence type="ECO:0000256" key="3">
    <source>
        <dbReference type="ARBA" id="ARBA00022741"/>
    </source>
</evidence>
<evidence type="ECO:0000256" key="5">
    <source>
        <dbReference type="ARBA" id="ARBA00022840"/>
    </source>
</evidence>
<feature type="region of interest" description="Disordered" evidence="8">
    <location>
        <begin position="353"/>
        <end position="415"/>
    </location>
</feature>
<dbReference type="InterPro" id="IPR008271">
    <property type="entry name" value="Ser/Thr_kinase_AS"/>
</dbReference>
<feature type="coiled-coil region" evidence="7">
    <location>
        <begin position="154"/>
        <end position="181"/>
    </location>
</feature>
<dbReference type="Gene3D" id="1.10.510.10">
    <property type="entry name" value="Transferase(Phosphotransferase) domain 1"/>
    <property type="match status" value="1"/>
</dbReference>
<name>A0A150G866_GONPE</name>
<evidence type="ECO:0000256" key="2">
    <source>
        <dbReference type="ARBA" id="ARBA00022679"/>
    </source>
</evidence>
<protein>
    <recommendedName>
        <fullName evidence="10">Protein kinase domain-containing protein</fullName>
    </recommendedName>
</protein>
<dbReference type="EMBL" id="LSYV01000048">
    <property type="protein sequence ID" value="KXZ46056.1"/>
    <property type="molecule type" value="Genomic_DNA"/>
</dbReference>
<accession>A0A150G866</accession>
<gene>
    <name evidence="11" type="ORF">GPECTOR_47g331</name>
</gene>
<feature type="region of interest" description="Disordered" evidence="8">
    <location>
        <begin position="195"/>
        <end position="256"/>
    </location>
</feature>
<feature type="signal peptide" evidence="9">
    <location>
        <begin position="1"/>
        <end position="22"/>
    </location>
</feature>
<feature type="domain" description="Protein kinase" evidence="10">
    <location>
        <begin position="687"/>
        <end position="986"/>
    </location>
</feature>
<reference evidence="12" key="1">
    <citation type="journal article" date="2016" name="Nat. Commun.">
        <title>The Gonium pectorale genome demonstrates co-option of cell cycle regulation during the evolution of multicellularity.</title>
        <authorList>
            <person name="Hanschen E.R."/>
            <person name="Marriage T.N."/>
            <person name="Ferris P.J."/>
            <person name="Hamaji T."/>
            <person name="Toyoda A."/>
            <person name="Fujiyama A."/>
            <person name="Neme R."/>
            <person name="Noguchi H."/>
            <person name="Minakuchi Y."/>
            <person name="Suzuki M."/>
            <person name="Kawai-Toyooka H."/>
            <person name="Smith D.R."/>
            <person name="Sparks H."/>
            <person name="Anderson J."/>
            <person name="Bakaric R."/>
            <person name="Luria V."/>
            <person name="Karger A."/>
            <person name="Kirschner M.W."/>
            <person name="Durand P.M."/>
            <person name="Michod R.E."/>
            <person name="Nozaki H."/>
            <person name="Olson B.J."/>
        </authorList>
    </citation>
    <scope>NUCLEOTIDE SEQUENCE [LARGE SCALE GENOMIC DNA]</scope>
    <source>
        <strain evidence="12">NIES-2863</strain>
    </source>
</reference>
<keyword evidence="12" id="KW-1185">Reference proteome</keyword>
<feature type="coiled-coil region" evidence="7">
    <location>
        <begin position="44"/>
        <end position="71"/>
    </location>
</feature>
<evidence type="ECO:0000256" key="4">
    <source>
        <dbReference type="ARBA" id="ARBA00022777"/>
    </source>
</evidence>
<feature type="compositionally biased region" description="Low complexity" evidence="8">
    <location>
        <begin position="522"/>
        <end position="538"/>
    </location>
</feature>
<dbReference type="InterPro" id="IPR001245">
    <property type="entry name" value="Ser-Thr/Tyr_kinase_cat_dom"/>
</dbReference>
<dbReference type="Proteomes" id="UP000075714">
    <property type="component" value="Unassembled WGS sequence"/>
</dbReference>
<feature type="binding site" evidence="6">
    <location>
        <position position="714"/>
    </location>
    <ligand>
        <name>ATP</name>
        <dbReference type="ChEBI" id="CHEBI:30616"/>
    </ligand>
</feature>
<keyword evidence="9" id="KW-0732">Signal</keyword>
<dbReference type="STRING" id="33097.A0A150G866"/>
<organism evidence="11 12">
    <name type="scientific">Gonium pectorale</name>
    <name type="common">Green alga</name>
    <dbReference type="NCBI Taxonomy" id="33097"/>
    <lineage>
        <taxon>Eukaryota</taxon>
        <taxon>Viridiplantae</taxon>
        <taxon>Chlorophyta</taxon>
        <taxon>core chlorophytes</taxon>
        <taxon>Chlorophyceae</taxon>
        <taxon>CS clade</taxon>
        <taxon>Chlamydomonadales</taxon>
        <taxon>Volvocaceae</taxon>
        <taxon>Gonium</taxon>
    </lineage>
</organism>
<keyword evidence="2" id="KW-0808">Transferase</keyword>
<keyword evidence="3 6" id="KW-0547">Nucleotide-binding</keyword>
<dbReference type="PANTHER" id="PTHR44329:SF214">
    <property type="entry name" value="PROTEIN KINASE DOMAIN-CONTAINING PROTEIN"/>
    <property type="match status" value="1"/>
</dbReference>
<evidence type="ECO:0000313" key="11">
    <source>
        <dbReference type="EMBL" id="KXZ46056.1"/>
    </source>
</evidence>
<dbReference type="AlphaFoldDB" id="A0A150G866"/>
<proteinExistence type="predicted"/>
<evidence type="ECO:0000256" key="1">
    <source>
        <dbReference type="ARBA" id="ARBA00022527"/>
    </source>
</evidence>
<feature type="compositionally biased region" description="Low complexity" evidence="8">
    <location>
        <begin position="353"/>
        <end position="377"/>
    </location>
</feature>
<dbReference type="Pfam" id="PF07714">
    <property type="entry name" value="PK_Tyr_Ser-Thr"/>
    <property type="match status" value="1"/>
</dbReference>
<dbReference type="InterPro" id="IPR000719">
    <property type="entry name" value="Prot_kinase_dom"/>
</dbReference>
<sequence length="1043" mass="105426">MFRNLGYALLAELSALLEGVEAAILQLPGQLGNDSRCKPALDELQALLASVSQYQSECEDARRHLEAALSELAEGCAPAEQQPTYAIDVPACAPDQSTDQSAAVGAPASGLPPEVPWRLGPESDAALLLRVRQAVCSLDLDVEMMESEQDPSLDAELLQLREQMRRELQQQRGELQGDSAQGSQLAAACQLGLGQGRGHAHGAAAAQVDSEDGLQPEDPAPPATARAGSRRTRDGPGGPEEEIEGRQGGATGSAAATAGGRVARLYAVRAVTRRLAAQQLATLKEQQKRRQEQPQQQGIAFVALGDVDGGSATHELPATRRRRVLDSADATPSGSSAAAMALGSSAAAMALGSSSVSGSDTGLTGASRSITAGAGTAARRRHGGSEDGSGSDGPLQRQLSVEAGGLSGGGSGLASGGDASMAALRRLNRVTQLAGMWEAGRPVAQQATAAEAAAAAAAAEAAGGSGSDSDVETEGAVAGGRSHTARLAGLSPFLLLALQGRAGQAPPPPVLGRLLAPQEPGPNACPEVAPAAPAEAPASQDEELPAPPAAAALRGPDGSDAGHRGRGGGRGSDGGSPRASPTAAAAAAAALAHPLAPAPQHRAAPAPLPLPDASVHLRAVGLPGLPAPLVHWHLQGPFGPPGLGLGFGVAAAGGGAGDAGGVTAPPACSLLDLGPDVPTIDLQKDITGWGACLGRGAFGCVYKAMYRNKPVAVKLLHGGGGLESRDLRCLRSEIRLLCRLRPHPNIITVYGAAASPPDAIALVTELMDCDLYDYIHRRRQNCVPLDEVLAIARAIASGLSELHPAVVHRDLKPANVLLRLTGHAGPPAVAAAAAQQQQVAAAAERRLVVKIADFGLARHKRSQYLSTRERDAGTLKYMAPECIASSGSRGGGDGEGGGGGGGVTEKCDIYSFGVLLYELITGREPWEGCHPLYAVCQVQSGATLPLPDDPGRCPPALRSLVARCWASSHSQRPSSRQLVAELDGLIAQHQRAEAAAALGETAGAAAAVTVAGGAACGAGLCAGAAGALAGHPPGAAAPAVLWQ</sequence>
<evidence type="ECO:0000256" key="7">
    <source>
        <dbReference type="SAM" id="Coils"/>
    </source>
</evidence>